<dbReference type="EMBL" id="JAERRC010000028">
    <property type="protein sequence ID" value="MBL0706192.1"/>
    <property type="molecule type" value="Genomic_DNA"/>
</dbReference>
<sequence length="109" mass="12229">MTLTDLLGHRVIEHDGGQAGFLTDVRFVLAPGSEGPEARLYGLIISPRNSTVFAGYERTAANRPALIARFLARRHRGTFLVLWEDVARCGHGPIELREGYRRYSPRLPQ</sequence>
<accession>A0ABS1K4H5</accession>
<evidence type="ECO:0000313" key="1">
    <source>
        <dbReference type="EMBL" id="MBL0706192.1"/>
    </source>
</evidence>
<proteinExistence type="predicted"/>
<reference evidence="1 2" key="1">
    <citation type="submission" date="2021-01" db="EMBL/GenBank/DDBJ databases">
        <title>Genome public.</title>
        <authorList>
            <person name="Liu C."/>
            <person name="Sun Q."/>
        </authorList>
    </citation>
    <scope>NUCLEOTIDE SEQUENCE [LARGE SCALE GENOMIC DNA]</scope>
    <source>
        <strain evidence="1 2">JC656</strain>
    </source>
</reference>
<keyword evidence="2" id="KW-1185">Reference proteome</keyword>
<dbReference type="RefSeq" id="WP_189694521.1">
    <property type="nucleotide sequence ID" value="NZ_BNCM01000011.1"/>
</dbReference>
<comment type="caution">
    <text evidence="1">The sequence shown here is derived from an EMBL/GenBank/DDBJ whole genome shotgun (WGS) entry which is preliminary data.</text>
</comment>
<protein>
    <submittedName>
        <fullName evidence="1">PRC-barrel domain containing protein</fullName>
    </submittedName>
</protein>
<gene>
    <name evidence="1" type="ORF">JJE72_11835</name>
</gene>
<organism evidence="1 2">
    <name type="scientific">Sinomonas cellulolyticus</name>
    <dbReference type="NCBI Taxonomy" id="2801916"/>
    <lineage>
        <taxon>Bacteria</taxon>
        <taxon>Bacillati</taxon>
        <taxon>Actinomycetota</taxon>
        <taxon>Actinomycetes</taxon>
        <taxon>Micrococcales</taxon>
        <taxon>Micrococcaceae</taxon>
        <taxon>Sinomonas</taxon>
    </lineage>
</organism>
<name>A0ABS1K4H5_9MICC</name>
<dbReference type="Proteomes" id="UP000639051">
    <property type="component" value="Unassembled WGS sequence"/>
</dbReference>
<evidence type="ECO:0000313" key="2">
    <source>
        <dbReference type="Proteomes" id="UP000639051"/>
    </source>
</evidence>